<dbReference type="AlphaFoldDB" id="A0A8H5GI40"/>
<dbReference type="Proteomes" id="UP000559256">
    <property type="component" value="Unassembled WGS sequence"/>
</dbReference>
<feature type="signal peptide" evidence="1">
    <location>
        <begin position="1"/>
        <end position="15"/>
    </location>
</feature>
<reference evidence="2 3" key="1">
    <citation type="journal article" date="2020" name="ISME J.">
        <title>Uncovering the hidden diversity of litter-decomposition mechanisms in mushroom-forming fungi.</title>
        <authorList>
            <person name="Floudas D."/>
            <person name="Bentzer J."/>
            <person name="Ahren D."/>
            <person name="Johansson T."/>
            <person name="Persson P."/>
            <person name="Tunlid A."/>
        </authorList>
    </citation>
    <scope>NUCLEOTIDE SEQUENCE [LARGE SCALE GENOMIC DNA]</scope>
    <source>
        <strain evidence="2 3">CBS 291.85</strain>
    </source>
</reference>
<evidence type="ECO:0000313" key="2">
    <source>
        <dbReference type="EMBL" id="KAF5365283.1"/>
    </source>
</evidence>
<comment type="caution">
    <text evidence="2">The sequence shown here is derived from an EMBL/GenBank/DDBJ whole genome shotgun (WGS) entry which is preliminary data.</text>
</comment>
<evidence type="ECO:0000256" key="1">
    <source>
        <dbReference type="SAM" id="SignalP"/>
    </source>
</evidence>
<keyword evidence="1" id="KW-0732">Signal</keyword>
<dbReference type="EMBL" id="JAACJM010000028">
    <property type="protein sequence ID" value="KAF5365283.1"/>
    <property type="molecule type" value="Genomic_DNA"/>
</dbReference>
<dbReference type="OrthoDB" id="10421851at2759"/>
<protein>
    <submittedName>
        <fullName evidence="2">Uncharacterized protein</fullName>
    </submittedName>
</protein>
<gene>
    <name evidence="2" type="ORF">D9758_005332</name>
</gene>
<feature type="chain" id="PRO_5034748606" evidence="1">
    <location>
        <begin position="16"/>
        <end position="191"/>
    </location>
</feature>
<name>A0A8H5GI40_9AGAR</name>
<proteinExistence type="predicted"/>
<evidence type="ECO:0000313" key="3">
    <source>
        <dbReference type="Proteomes" id="UP000559256"/>
    </source>
</evidence>
<keyword evidence="3" id="KW-1185">Reference proteome</keyword>
<accession>A0A8H5GI40</accession>
<organism evidence="2 3">
    <name type="scientific">Tetrapyrgos nigripes</name>
    <dbReference type="NCBI Taxonomy" id="182062"/>
    <lineage>
        <taxon>Eukaryota</taxon>
        <taxon>Fungi</taxon>
        <taxon>Dikarya</taxon>
        <taxon>Basidiomycota</taxon>
        <taxon>Agaricomycotina</taxon>
        <taxon>Agaricomycetes</taxon>
        <taxon>Agaricomycetidae</taxon>
        <taxon>Agaricales</taxon>
        <taxon>Marasmiineae</taxon>
        <taxon>Marasmiaceae</taxon>
        <taxon>Tetrapyrgos</taxon>
    </lineage>
</organism>
<sequence length="191" mass="20105">MLAIVTLVLAAFASATPVAPTCKPGFVSGSYNVLLSDNPSLGWQYSSSPAQVELVPLAITNLTEPAVTWAVWPPNGSSPDWTFSSAQFPLLDSCALAPSSDAQELTHPTALTTGKCIDPATGYGSNQSIFSIECDTCASDFSANHGCVLTMPEVDSLCPVAGFKNLVSLVHCGDSHTRPRTGYKWDIILVP</sequence>